<gene>
    <name evidence="5" type="ORF">CIB54_09610</name>
</gene>
<evidence type="ECO:0000256" key="3">
    <source>
        <dbReference type="ARBA" id="ARBA00023163"/>
    </source>
</evidence>
<dbReference type="Gene3D" id="3.40.50.280">
    <property type="entry name" value="Cobalamin-binding domain"/>
    <property type="match status" value="1"/>
</dbReference>
<protein>
    <submittedName>
        <fullName evidence="5">Helix-turn-helix-type transcriptional regulator</fullName>
    </submittedName>
</protein>
<dbReference type="Gene3D" id="1.10.1660.10">
    <property type="match status" value="1"/>
</dbReference>
<dbReference type="InterPro" id="IPR047057">
    <property type="entry name" value="MerR_fam"/>
</dbReference>
<organism evidence="5 6">
    <name type="scientific">Pseudomonas fluorescens</name>
    <dbReference type="NCBI Taxonomy" id="294"/>
    <lineage>
        <taxon>Bacteria</taxon>
        <taxon>Pseudomonadati</taxon>
        <taxon>Pseudomonadota</taxon>
        <taxon>Gammaproteobacteria</taxon>
        <taxon>Pseudomonadales</taxon>
        <taxon>Pseudomonadaceae</taxon>
        <taxon>Pseudomonas</taxon>
    </lineage>
</organism>
<dbReference type="GO" id="GO:0003700">
    <property type="term" value="F:DNA-binding transcription factor activity"/>
    <property type="evidence" value="ECO:0007669"/>
    <property type="project" value="InterPro"/>
</dbReference>
<keyword evidence="1" id="KW-0805">Transcription regulation</keyword>
<keyword evidence="2" id="KW-0238">DNA-binding</keyword>
<evidence type="ECO:0000259" key="4">
    <source>
        <dbReference type="PROSITE" id="PS50937"/>
    </source>
</evidence>
<dbReference type="EMBL" id="NVXX01000012">
    <property type="protein sequence ID" value="PKH22456.1"/>
    <property type="molecule type" value="Genomic_DNA"/>
</dbReference>
<dbReference type="RefSeq" id="WP_101219665.1">
    <property type="nucleotide sequence ID" value="NZ_KZ477992.1"/>
</dbReference>
<evidence type="ECO:0000256" key="2">
    <source>
        <dbReference type="ARBA" id="ARBA00023125"/>
    </source>
</evidence>
<comment type="caution">
    <text evidence="5">The sequence shown here is derived from an EMBL/GenBank/DDBJ whole genome shotgun (WGS) entry which is preliminary data.</text>
</comment>
<evidence type="ECO:0000256" key="1">
    <source>
        <dbReference type="ARBA" id="ARBA00023015"/>
    </source>
</evidence>
<evidence type="ECO:0000313" key="5">
    <source>
        <dbReference type="EMBL" id="PKH22456.1"/>
    </source>
</evidence>
<sequence>MGSHFRCLFVRNPVITAPTDSTLQLESIDSEQRFPIREVARLTGVNPVTLRAWERRYGLILPVRTESGHRLYSRADIETVSRILEWTERGVSVSKVGRLLARAAQQADAIRAERDAVEDSEWPQWRARLLQAISAFDDRQLESVYGQIFSAYPLNVAFQDILMPLWNDLLRHQGRFGQASEWLFFDAFLRVQTFLRLQIASASPAPRVLLSAMPGECRKLELLVAALLMSGEGLTVKVLGLGQPVDELTLVCEKIRPQALVIFSNHSHKQDLKARLNRLALTLNCPLFLAGAASQLLQADLAGTPIGCLGSEGRQMRQRLQQFLSGGLDT</sequence>
<dbReference type="PANTHER" id="PTHR30204">
    <property type="entry name" value="REDOX-CYCLING DRUG-SENSING TRANSCRIPTIONAL ACTIVATOR SOXR"/>
    <property type="match status" value="1"/>
</dbReference>
<evidence type="ECO:0000313" key="6">
    <source>
        <dbReference type="Proteomes" id="UP000233564"/>
    </source>
</evidence>
<dbReference type="SMART" id="SM00422">
    <property type="entry name" value="HTH_MERR"/>
    <property type="match status" value="1"/>
</dbReference>
<keyword evidence="3" id="KW-0804">Transcription</keyword>
<accession>A0A2N1E8T3</accession>
<dbReference type="InterPro" id="IPR000551">
    <property type="entry name" value="MerR-type_HTH_dom"/>
</dbReference>
<dbReference type="PROSITE" id="PS50937">
    <property type="entry name" value="HTH_MERR_2"/>
    <property type="match status" value="1"/>
</dbReference>
<name>A0A2N1E8T3_PSEFL</name>
<dbReference type="PANTHER" id="PTHR30204:SF67">
    <property type="entry name" value="HTH-TYPE TRANSCRIPTIONAL REGULATOR MLRA-RELATED"/>
    <property type="match status" value="1"/>
</dbReference>
<feature type="domain" description="HTH merR-type" evidence="4">
    <location>
        <begin position="33"/>
        <end position="102"/>
    </location>
</feature>
<dbReference type="InterPro" id="IPR009061">
    <property type="entry name" value="DNA-bd_dom_put_sf"/>
</dbReference>
<dbReference type="SUPFAM" id="SSF46955">
    <property type="entry name" value="Putative DNA-binding domain"/>
    <property type="match status" value="1"/>
</dbReference>
<proteinExistence type="predicted"/>
<dbReference type="Pfam" id="PF13411">
    <property type="entry name" value="MerR_1"/>
    <property type="match status" value="1"/>
</dbReference>
<reference evidence="5 6" key="1">
    <citation type="submission" date="2017-08" db="EMBL/GenBank/DDBJ databases">
        <authorList>
            <person name="de Groot N.N."/>
        </authorList>
    </citation>
    <scope>NUCLEOTIDE SEQUENCE [LARGE SCALE GENOMIC DNA]</scope>
    <source>
        <strain evidence="5 6">PfR 37</strain>
    </source>
</reference>
<dbReference type="Proteomes" id="UP000233564">
    <property type="component" value="Unassembled WGS sequence"/>
</dbReference>
<dbReference type="GO" id="GO:0003677">
    <property type="term" value="F:DNA binding"/>
    <property type="evidence" value="ECO:0007669"/>
    <property type="project" value="UniProtKB-KW"/>
</dbReference>
<dbReference type="CDD" id="cd01104">
    <property type="entry name" value="HTH_MlrA-CarA"/>
    <property type="match status" value="1"/>
</dbReference>
<dbReference type="AlphaFoldDB" id="A0A2N1E8T3"/>